<protein>
    <submittedName>
        <fullName evidence="2">Uncharacterized protein</fullName>
    </submittedName>
</protein>
<comment type="caution">
    <text evidence="2">The sequence shown here is derived from an EMBL/GenBank/DDBJ whole genome shotgun (WGS) entry which is preliminary data.</text>
</comment>
<gene>
    <name evidence="2" type="ORF">JTJ23_05070</name>
</gene>
<organism evidence="2 3">
    <name type="scientific">Fusicatenibacter saccharivorans</name>
    <dbReference type="NCBI Taxonomy" id="1150298"/>
    <lineage>
        <taxon>Bacteria</taxon>
        <taxon>Bacillati</taxon>
        <taxon>Bacillota</taxon>
        <taxon>Clostridia</taxon>
        <taxon>Lachnospirales</taxon>
        <taxon>Lachnospiraceae</taxon>
        <taxon>Fusicatenibacter</taxon>
    </lineage>
</organism>
<dbReference type="EMBL" id="JAFHBD010000015">
    <property type="protein sequence ID" value="MBN2952966.1"/>
    <property type="molecule type" value="Genomic_DNA"/>
</dbReference>
<sequence length="185" mass="20639">MTEIQEELIGALIGLARSVDGRGEAVEGEPQEFSSGDSNGYRPDGVTHQILLAGLCAADPEKELTEENGKEWIARVEAEKNRLNPDCAVCKGKCGRTDNYDLEELETDDPADRALKEELLAGLFPMAEKLQKRQGSRTEEDEKQKSDNRTAVNFIYKALFAIGNYVGEKRLKSVVQEMKALQERY</sequence>
<reference evidence="2" key="1">
    <citation type="submission" date="2021-02" db="EMBL/GenBank/DDBJ databases">
        <title>Metagenome-assembled genomes from human diarrheal sample B26.</title>
        <authorList>
            <person name="Ateba T.P."/>
            <person name="Alayande K.A."/>
            <person name="Mwanza M."/>
        </authorList>
    </citation>
    <scope>NUCLEOTIDE SEQUENCE</scope>
    <source>
        <strain evidence="2">06WH</strain>
    </source>
</reference>
<dbReference type="Proteomes" id="UP000737612">
    <property type="component" value="Unassembled WGS sequence"/>
</dbReference>
<evidence type="ECO:0000313" key="2">
    <source>
        <dbReference type="EMBL" id="MBN2952966.1"/>
    </source>
</evidence>
<name>A0A938ZAJ4_9FIRM</name>
<proteinExistence type="predicted"/>
<evidence type="ECO:0000313" key="3">
    <source>
        <dbReference type="Proteomes" id="UP000737612"/>
    </source>
</evidence>
<accession>A0A938ZAJ4</accession>
<feature type="region of interest" description="Disordered" evidence="1">
    <location>
        <begin position="20"/>
        <end position="44"/>
    </location>
</feature>
<dbReference type="AlphaFoldDB" id="A0A938ZAJ4"/>
<evidence type="ECO:0000256" key="1">
    <source>
        <dbReference type="SAM" id="MobiDB-lite"/>
    </source>
</evidence>